<evidence type="ECO:0000313" key="1">
    <source>
        <dbReference type="EMBL" id="CAG8981146.1"/>
    </source>
</evidence>
<dbReference type="Proteomes" id="UP000701801">
    <property type="component" value="Unassembled WGS sequence"/>
</dbReference>
<protein>
    <submittedName>
        <fullName evidence="1">Uncharacterized protein</fullName>
    </submittedName>
</protein>
<evidence type="ECO:0000313" key="2">
    <source>
        <dbReference type="Proteomes" id="UP000701801"/>
    </source>
</evidence>
<keyword evidence="2" id="KW-1185">Reference proteome</keyword>
<comment type="caution">
    <text evidence="1">The sequence shown here is derived from an EMBL/GenBank/DDBJ whole genome shotgun (WGS) entry which is preliminary data.</text>
</comment>
<gene>
    <name evidence="1" type="ORF">HYALB_00005861</name>
</gene>
<dbReference type="AlphaFoldDB" id="A0A9N9LYX2"/>
<reference evidence="1" key="1">
    <citation type="submission" date="2021-07" db="EMBL/GenBank/DDBJ databases">
        <authorList>
            <person name="Durling M."/>
        </authorList>
    </citation>
    <scope>NUCLEOTIDE SEQUENCE</scope>
</reference>
<proteinExistence type="predicted"/>
<dbReference type="EMBL" id="CAJVRM010000451">
    <property type="protein sequence ID" value="CAG8981146.1"/>
    <property type="molecule type" value="Genomic_DNA"/>
</dbReference>
<organism evidence="1 2">
    <name type="scientific">Hymenoscyphus albidus</name>
    <dbReference type="NCBI Taxonomy" id="595503"/>
    <lineage>
        <taxon>Eukaryota</taxon>
        <taxon>Fungi</taxon>
        <taxon>Dikarya</taxon>
        <taxon>Ascomycota</taxon>
        <taxon>Pezizomycotina</taxon>
        <taxon>Leotiomycetes</taxon>
        <taxon>Helotiales</taxon>
        <taxon>Helotiaceae</taxon>
        <taxon>Hymenoscyphus</taxon>
    </lineage>
</organism>
<accession>A0A9N9LYX2</accession>
<name>A0A9N9LYX2_9HELO</name>
<sequence>MFQIFKANFVYQNCEVGTLIEDGNAELMRCFFHEDGTLMKGGNLRGLSKICETVHPFYSSKFKGMLNPSALVISEFNAALSTRSLREILGARSTGPHFYINSSGPSYHGDRMRKTCHSDSLAKFNLDFGLSIGFNRISSHIIRSIPVSRYGFES</sequence>